<evidence type="ECO:0008006" key="4">
    <source>
        <dbReference type="Google" id="ProtNLM"/>
    </source>
</evidence>
<evidence type="ECO:0000313" key="3">
    <source>
        <dbReference type="Proteomes" id="UP000567179"/>
    </source>
</evidence>
<dbReference type="Proteomes" id="UP000567179">
    <property type="component" value="Unassembled WGS sequence"/>
</dbReference>
<dbReference type="OrthoDB" id="2990149at2759"/>
<keyword evidence="1" id="KW-0732">Signal</keyword>
<feature type="chain" id="PRO_5034385099" description="Cyanovirin-N domain-containing protein" evidence="1">
    <location>
        <begin position="22"/>
        <end position="193"/>
    </location>
</feature>
<accession>A0A8H5BQD3</accession>
<sequence length="193" mass="20195">MNTKYLLSLSFVMLNIALGHAKDVCNDKHIIETTKLTAATGETITMQRFNCSNTAAPAGISRREPPHIGRSLGPVLKRSASQCTQANCMCGVPVSFNRCTAASIKASDCNILANGLLGMSSPATFFIPSGQGAAFFVETCEASVSNPISATMQYCFSDMGIATLQNTNACGNAEATSSGTFAGNTFFVANISP</sequence>
<organism evidence="2 3">
    <name type="scientific">Psilocybe cf. subviscida</name>
    <dbReference type="NCBI Taxonomy" id="2480587"/>
    <lineage>
        <taxon>Eukaryota</taxon>
        <taxon>Fungi</taxon>
        <taxon>Dikarya</taxon>
        <taxon>Basidiomycota</taxon>
        <taxon>Agaricomycotina</taxon>
        <taxon>Agaricomycetes</taxon>
        <taxon>Agaricomycetidae</taxon>
        <taxon>Agaricales</taxon>
        <taxon>Agaricineae</taxon>
        <taxon>Strophariaceae</taxon>
        <taxon>Psilocybe</taxon>
    </lineage>
</organism>
<reference evidence="2 3" key="1">
    <citation type="journal article" date="2020" name="ISME J.">
        <title>Uncovering the hidden diversity of litter-decomposition mechanisms in mushroom-forming fungi.</title>
        <authorList>
            <person name="Floudas D."/>
            <person name="Bentzer J."/>
            <person name="Ahren D."/>
            <person name="Johansson T."/>
            <person name="Persson P."/>
            <person name="Tunlid A."/>
        </authorList>
    </citation>
    <scope>NUCLEOTIDE SEQUENCE [LARGE SCALE GENOMIC DNA]</scope>
    <source>
        <strain evidence="2 3">CBS 101986</strain>
    </source>
</reference>
<evidence type="ECO:0000313" key="2">
    <source>
        <dbReference type="EMBL" id="KAF5327665.1"/>
    </source>
</evidence>
<gene>
    <name evidence="2" type="ORF">D9619_004866</name>
</gene>
<proteinExistence type="predicted"/>
<comment type="caution">
    <text evidence="2">The sequence shown here is derived from an EMBL/GenBank/DDBJ whole genome shotgun (WGS) entry which is preliminary data.</text>
</comment>
<protein>
    <recommendedName>
        <fullName evidence="4">Cyanovirin-N domain-containing protein</fullName>
    </recommendedName>
</protein>
<dbReference type="EMBL" id="JAACJJ010000014">
    <property type="protein sequence ID" value="KAF5327665.1"/>
    <property type="molecule type" value="Genomic_DNA"/>
</dbReference>
<evidence type="ECO:0000256" key="1">
    <source>
        <dbReference type="SAM" id="SignalP"/>
    </source>
</evidence>
<feature type="signal peptide" evidence="1">
    <location>
        <begin position="1"/>
        <end position="21"/>
    </location>
</feature>
<name>A0A8H5BQD3_9AGAR</name>
<keyword evidence="3" id="KW-1185">Reference proteome</keyword>
<dbReference type="AlphaFoldDB" id="A0A8H5BQD3"/>